<keyword evidence="3" id="KW-1185">Reference proteome</keyword>
<protein>
    <submittedName>
        <fullName evidence="2">Uncharacterized protein</fullName>
    </submittedName>
</protein>
<sequence>MATMEIWDSKNAKKMTAWLWCFQTYCRKPHVPRLYPPPTTALLHQPSTANPLGQPSNPALISNSPHSPYEVTCVDSPQCNSMTLSIRGRQHHASLLRNTADHHHLTPQTQPTMKCRCNIAPRALPRPTRCLRGLRVGVDGSSGGRREWAREKRETACISSSELQRQDGRVSMYVS</sequence>
<organism evidence="2 3">
    <name type="scientific">Lentithecium fluviatile CBS 122367</name>
    <dbReference type="NCBI Taxonomy" id="1168545"/>
    <lineage>
        <taxon>Eukaryota</taxon>
        <taxon>Fungi</taxon>
        <taxon>Dikarya</taxon>
        <taxon>Ascomycota</taxon>
        <taxon>Pezizomycotina</taxon>
        <taxon>Dothideomycetes</taxon>
        <taxon>Pleosporomycetidae</taxon>
        <taxon>Pleosporales</taxon>
        <taxon>Massarineae</taxon>
        <taxon>Lentitheciaceae</taxon>
        <taxon>Lentithecium</taxon>
    </lineage>
</organism>
<proteinExistence type="predicted"/>
<name>A0A6G1JFB5_9PLEO</name>
<evidence type="ECO:0000256" key="1">
    <source>
        <dbReference type="SAM" id="MobiDB-lite"/>
    </source>
</evidence>
<dbReference type="Proteomes" id="UP000799291">
    <property type="component" value="Unassembled WGS sequence"/>
</dbReference>
<accession>A0A6G1JFB5</accession>
<feature type="region of interest" description="Disordered" evidence="1">
    <location>
        <begin position="45"/>
        <end position="64"/>
    </location>
</feature>
<evidence type="ECO:0000313" key="2">
    <source>
        <dbReference type="EMBL" id="KAF2688819.1"/>
    </source>
</evidence>
<dbReference type="EMBL" id="MU005573">
    <property type="protein sequence ID" value="KAF2688819.1"/>
    <property type="molecule type" value="Genomic_DNA"/>
</dbReference>
<reference evidence="2" key="1">
    <citation type="journal article" date="2020" name="Stud. Mycol.">
        <title>101 Dothideomycetes genomes: a test case for predicting lifestyles and emergence of pathogens.</title>
        <authorList>
            <person name="Haridas S."/>
            <person name="Albert R."/>
            <person name="Binder M."/>
            <person name="Bloem J."/>
            <person name="Labutti K."/>
            <person name="Salamov A."/>
            <person name="Andreopoulos B."/>
            <person name="Baker S."/>
            <person name="Barry K."/>
            <person name="Bills G."/>
            <person name="Bluhm B."/>
            <person name="Cannon C."/>
            <person name="Castanera R."/>
            <person name="Culley D."/>
            <person name="Daum C."/>
            <person name="Ezra D."/>
            <person name="Gonzalez J."/>
            <person name="Henrissat B."/>
            <person name="Kuo A."/>
            <person name="Liang C."/>
            <person name="Lipzen A."/>
            <person name="Lutzoni F."/>
            <person name="Magnuson J."/>
            <person name="Mondo S."/>
            <person name="Nolan M."/>
            <person name="Ohm R."/>
            <person name="Pangilinan J."/>
            <person name="Park H.-J."/>
            <person name="Ramirez L."/>
            <person name="Alfaro M."/>
            <person name="Sun H."/>
            <person name="Tritt A."/>
            <person name="Yoshinaga Y."/>
            <person name="Zwiers L.-H."/>
            <person name="Turgeon B."/>
            <person name="Goodwin S."/>
            <person name="Spatafora J."/>
            <person name="Crous P."/>
            <person name="Grigoriev I."/>
        </authorList>
    </citation>
    <scope>NUCLEOTIDE SEQUENCE</scope>
    <source>
        <strain evidence="2">CBS 122367</strain>
    </source>
</reference>
<gene>
    <name evidence="2" type="ORF">K458DRAFT_153170</name>
</gene>
<dbReference type="AlphaFoldDB" id="A0A6G1JFB5"/>
<evidence type="ECO:0000313" key="3">
    <source>
        <dbReference type="Proteomes" id="UP000799291"/>
    </source>
</evidence>